<dbReference type="Pfam" id="PF03109">
    <property type="entry name" value="ABC1"/>
    <property type="match status" value="1"/>
</dbReference>
<feature type="domain" description="ABC1 atypical kinase-like" evidence="2">
    <location>
        <begin position="37"/>
        <end position="155"/>
    </location>
</feature>
<evidence type="ECO:0000313" key="3">
    <source>
        <dbReference type="EMBL" id="CAD9365779.1"/>
    </source>
</evidence>
<dbReference type="InterPro" id="IPR004147">
    <property type="entry name" value="ABC1_dom"/>
</dbReference>
<dbReference type="EMBL" id="HBGQ01004348">
    <property type="protein sequence ID" value="CAD9365779.1"/>
    <property type="molecule type" value="Transcribed_RNA"/>
</dbReference>
<dbReference type="InterPro" id="IPR050154">
    <property type="entry name" value="UbiB_kinase"/>
</dbReference>
<reference evidence="3" key="1">
    <citation type="submission" date="2021-01" db="EMBL/GenBank/DDBJ databases">
        <authorList>
            <person name="Corre E."/>
            <person name="Pelletier E."/>
            <person name="Niang G."/>
            <person name="Scheremetjew M."/>
            <person name="Finn R."/>
            <person name="Kale V."/>
            <person name="Holt S."/>
            <person name="Cochrane G."/>
            <person name="Meng A."/>
            <person name="Brown T."/>
            <person name="Cohen L."/>
        </authorList>
    </citation>
    <scope>NUCLEOTIDE SEQUENCE</scope>
    <source>
        <strain evidence="3">CCMP2222</strain>
    </source>
</reference>
<accession>A0A7S2AFY4</accession>
<evidence type="ECO:0000256" key="1">
    <source>
        <dbReference type="ARBA" id="ARBA00009670"/>
    </source>
</evidence>
<gene>
    <name evidence="3" type="ORF">AAND1436_LOCUS2237</name>
</gene>
<protein>
    <recommendedName>
        <fullName evidence="2">ABC1 atypical kinase-like domain-containing protein</fullName>
    </recommendedName>
</protein>
<dbReference type="InterPro" id="IPR011009">
    <property type="entry name" value="Kinase-like_dom_sf"/>
</dbReference>
<proteinExistence type="inferred from homology"/>
<sequence>MAVDNLTELGPTFVKLGQVLSIRPDVLPPVTMRELSRLQDNIQPFSTEEAREVVENAMGKPISEIFSSFSEKPIAAASLAQVYRATLRETREEVAVKVQRPGALGTISKDLYVLRRLADITQPLIRRFTADETDYIALTETFAEGLYTELDFRNEEFIDHVVTFHRLASRMDPWLSDLKPKAHMLQHMGERLYDLGGPHRGGTWVDESINGAVKAIAQGAHRAVWHKRLLVEFKLSHGFNPKRAQKRSKR</sequence>
<evidence type="ECO:0000259" key="2">
    <source>
        <dbReference type="Pfam" id="PF03109"/>
    </source>
</evidence>
<dbReference type="SUPFAM" id="SSF56112">
    <property type="entry name" value="Protein kinase-like (PK-like)"/>
    <property type="match status" value="1"/>
</dbReference>
<name>A0A7S2AFY4_9DINO</name>
<dbReference type="AlphaFoldDB" id="A0A7S2AFY4"/>
<dbReference type="PANTHER" id="PTHR10566">
    <property type="entry name" value="CHAPERONE-ACTIVITY OF BC1 COMPLEX CABC1 -RELATED"/>
    <property type="match status" value="1"/>
</dbReference>
<dbReference type="PANTHER" id="PTHR10566:SF121">
    <property type="entry name" value="PROTEIN KINASE DOMAIN-CONTAINING PROTEIN"/>
    <property type="match status" value="1"/>
</dbReference>
<organism evidence="3">
    <name type="scientific">Alexandrium andersonii</name>
    <dbReference type="NCBI Taxonomy" id="327968"/>
    <lineage>
        <taxon>Eukaryota</taxon>
        <taxon>Sar</taxon>
        <taxon>Alveolata</taxon>
        <taxon>Dinophyceae</taxon>
        <taxon>Gonyaulacales</taxon>
        <taxon>Pyrocystaceae</taxon>
        <taxon>Alexandrium</taxon>
    </lineage>
</organism>
<comment type="similarity">
    <text evidence="1">Belongs to the protein kinase superfamily. ADCK protein kinase family.</text>
</comment>